<keyword evidence="3" id="KW-1185">Reference proteome</keyword>
<name>A0A6C7E9V4_ILUCY</name>
<dbReference type="Proteomes" id="UP000011863">
    <property type="component" value="Chromosome"/>
</dbReference>
<feature type="signal peptide" evidence="1">
    <location>
        <begin position="1"/>
        <end position="26"/>
    </location>
</feature>
<dbReference type="KEGG" id="aym:YM304_10840"/>
<dbReference type="RefSeq" id="WP_015440645.1">
    <property type="nucleotide sequence ID" value="NC_020520.1"/>
</dbReference>
<dbReference type="AlphaFoldDB" id="A0A6C7E9V4"/>
<dbReference type="EMBL" id="AP012057">
    <property type="protein sequence ID" value="BAN01398.1"/>
    <property type="molecule type" value="Genomic_DNA"/>
</dbReference>
<evidence type="ECO:0000313" key="2">
    <source>
        <dbReference type="EMBL" id="BAN01398.1"/>
    </source>
</evidence>
<evidence type="ECO:0000256" key="1">
    <source>
        <dbReference type="SAM" id="SignalP"/>
    </source>
</evidence>
<gene>
    <name evidence="2" type="ORF">YM304_10840</name>
</gene>
<evidence type="ECO:0000313" key="3">
    <source>
        <dbReference type="Proteomes" id="UP000011863"/>
    </source>
</evidence>
<reference evidence="2 3" key="1">
    <citation type="journal article" date="2013" name="Int. J. Syst. Evol. Microbiol.">
        <title>Ilumatobacter nonamiense sp. nov. and Ilumatobacter coccineum sp. nov., isolated from seashore sand.</title>
        <authorList>
            <person name="Matsumoto A."/>
            <person name="Kasai H."/>
            <person name="Matsuo Y."/>
            <person name="Shizuri Y."/>
            <person name="Ichikawa N."/>
            <person name="Fujita N."/>
            <person name="Omura S."/>
            <person name="Takahashi Y."/>
        </authorList>
    </citation>
    <scope>NUCLEOTIDE SEQUENCE [LARGE SCALE GENOMIC DNA]</scope>
    <source>
        <strain evidence="3">NBRC 103263 / KCTC 29153 / YM16-304</strain>
    </source>
</reference>
<accession>A0A6C7E9V4</accession>
<evidence type="ECO:0008006" key="4">
    <source>
        <dbReference type="Google" id="ProtNLM"/>
    </source>
</evidence>
<protein>
    <recommendedName>
        <fullName evidence="4">Phytase-like domain-containing protein</fullName>
    </recommendedName>
</protein>
<dbReference type="PROSITE" id="PS51257">
    <property type="entry name" value="PROKAR_LIPOPROTEIN"/>
    <property type="match status" value="1"/>
</dbReference>
<organism evidence="2 3">
    <name type="scientific">Ilumatobacter coccineus (strain NBRC 103263 / KCTC 29153 / YM16-304)</name>
    <dbReference type="NCBI Taxonomy" id="1313172"/>
    <lineage>
        <taxon>Bacteria</taxon>
        <taxon>Bacillati</taxon>
        <taxon>Actinomycetota</taxon>
        <taxon>Acidimicrobiia</taxon>
        <taxon>Acidimicrobiales</taxon>
        <taxon>Ilumatobacteraceae</taxon>
        <taxon>Ilumatobacter</taxon>
    </lineage>
</organism>
<proteinExistence type="predicted"/>
<feature type="chain" id="PRO_5025528635" description="Phytase-like domain-containing protein" evidence="1">
    <location>
        <begin position="27"/>
        <end position="384"/>
    </location>
</feature>
<sequence length="384" mass="40439">MRRLALLTACLLGATACGSTPNDSTAATSASTDAAPPPVASIAVTTTAATTTSVAVIDDALPYRPLIDVPARTEPDPFPPTGVAGEFQQLSWYDELPTEQPIADATLTGCRRRRAGIMTFDFVADAATDGPAALWLGYAASLESDTGSGVPSLVTLDAPGPFSVTLDLHRTPLWNGDLQRIENGNFGDVDVYADGFSGGSIGACTADSPSEFLRFAATDDLVQPALTAPEGTAEWYAQRVDVTDPDANLAPFANFVQRDVLVGFDRLHIAPGHQMVGMTLDFFPDDIRNDDGVDVERFGECVEVRTRYVLADAGEAEYVHVSELFGCAPDPSVRDNPVLLETTEPSDLAGIDVGTDGEFVAVVGPADLVEAVAADLVRAPFDDV</sequence>
<keyword evidence="1" id="KW-0732">Signal</keyword>